<dbReference type="Gene3D" id="2.40.50.40">
    <property type="match status" value="1"/>
</dbReference>
<keyword evidence="3" id="KW-1185">Reference proteome</keyword>
<dbReference type="InterPro" id="IPR000953">
    <property type="entry name" value="Chromo/chromo_shadow_dom"/>
</dbReference>
<proteinExistence type="predicted"/>
<reference evidence="2" key="1">
    <citation type="submission" date="2021-05" db="EMBL/GenBank/DDBJ databases">
        <title>A free-living protist that lacks canonical eukaryotic 1 DNA replication and segregation systems.</title>
        <authorList>
            <person name="Salas-Leiva D.E."/>
            <person name="Tromer E.C."/>
            <person name="Curtis B.A."/>
            <person name="Jerlstrom-Hultqvist J."/>
            <person name="Kolisko M."/>
            <person name="Yi Z."/>
            <person name="Salas-Leiva J.S."/>
            <person name="Gallot-Lavallee L."/>
            <person name="Kops G.J.P.L."/>
            <person name="Archibald J.M."/>
            <person name="Simpson A.G.B."/>
            <person name="Roger A.J."/>
        </authorList>
    </citation>
    <scope>NUCLEOTIDE SEQUENCE</scope>
    <source>
        <strain evidence="2">BICM</strain>
    </source>
</reference>
<evidence type="ECO:0000313" key="2">
    <source>
        <dbReference type="EMBL" id="KAG9395247.1"/>
    </source>
</evidence>
<comment type="caution">
    <text evidence="2">The sequence shown here is derived from an EMBL/GenBank/DDBJ whole genome shotgun (WGS) entry which is preliminary data.</text>
</comment>
<dbReference type="InterPro" id="IPR016197">
    <property type="entry name" value="Chromo-like_dom_sf"/>
</dbReference>
<evidence type="ECO:0000313" key="3">
    <source>
        <dbReference type="Proteomes" id="UP000717585"/>
    </source>
</evidence>
<gene>
    <name evidence="2" type="ORF">J8273_0467</name>
</gene>
<sequence>MHDAARAKIAAYERHKASQTQPADNFDWKLERLVLLRYPHKAPSKILPPVRDPLQLLREGKSPNTFVLRDLVTKSELLVHQDRLIRFDPGTADLKTLERIAAYEQDEQQVSAIVGHRERNRRLELLVHWEGLEDSEDSYIPYNAYYDRLAALDDYLRLNPGLTPLFARYKRKFRGNGRR</sequence>
<dbReference type="EMBL" id="JAHDYR010000012">
    <property type="protein sequence ID" value="KAG9395247.1"/>
    <property type="molecule type" value="Genomic_DNA"/>
</dbReference>
<dbReference type="CDD" id="cd00024">
    <property type="entry name" value="CD_CSD"/>
    <property type="match status" value="1"/>
</dbReference>
<dbReference type="SUPFAM" id="SSF54160">
    <property type="entry name" value="Chromo domain-like"/>
    <property type="match status" value="1"/>
</dbReference>
<dbReference type="AlphaFoldDB" id="A0A8J6BDJ3"/>
<feature type="domain" description="Chromo" evidence="1">
    <location>
        <begin position="107"/>
        <end position="160"/>
    </location>
</feature>
<organism evidence="2 3">
    <name type="scientific">Carpediemonas membranifera</name>
    <dbReference type="NCBI Taxonomy" id="201153"/>
    <lineage>
        <taxon>Eukaryota</taxon>
        <taxon>Metamonada</taxon>
        <taxon>Carpediemonas-like organisms</taxon>
        <taxon>Carpediemonas</taxon>
    </lineage>
</organism>
<accession>A0A8J6BDJ3</accession>
<name>A0A8J6BDJ3_9EUKA</name>
<dbReference type="SMART" id="SM00298">
    <property type="entry name" value="CHROMO"/>
    <property type="match status" value="1"/>
</dbReference>
<dbReference type="Proteomes" id="UP000717585">
    <property type="component" value="Unassembled WGS sequence"/>
</dbReference>
<protein>
    <submittedName>
        <fullName evidence="2">Chromo (CHRromatin Organization MOdifier) domain</fullName>
    </submittedName>
</protein>
<evidence type="ECO:0000259" key="1">
    <source>
        <dbReference type="SMART" id="SM00298"/>
    </source>
</evidence>